<reference evidence="2 3" key="1">
    <citation type="submission" date="2013-11" db="EMBL/GenBank/DDBJ databases">
        <title>Genome sequencing of Stegodyphus mimosarum.</title>
        <authorList>
            <person name="Bechsgaard J."/>
        </authorList>
    </citation>
    <scope>NUCLEOTIDE SEQUENCE [LARGE SCALE GENOMIC DNA]</scope>
</reference>
<dbReference type="Proteomes" id="UP000054359">
    <property type="component" value="Unassembled WGS sequence"/>
</dbReference>
<protein>
    <submittedName>
        <fullName evidence="2">Transposable element Tcb2 transposase</fullName>
    </submittedName>
</protein>
<dbReference type="InterPro" id="IPR002492">
    <property type="entry name" value="Transposase_Tc1-like"/>
</dbReference>
<name>A0A087TNR0_STEMI</name>
<keyword evidence="3" id="KW-1185">Reference proteome</keyword>
<proteinExistence type="predicted"/>
<dbReference type="InterPro" id="IPR036397">
    <property type="entry name" value="RNaseH_sf"/>
</dbReference>
<dbReference type="GO" id="GO:0006313">
    <property type="term" value="P:DNA transposition"/>
    <property type="evidence" value="ECO:0007669"/>
    <property type="project" value="InterPro"/>
</dbReference>
<evidence type="ECO:0000313" key="3">
    <source>
        <dbReference type="Proteomes" id="UP000054359"/>
    </source>
</evidence>
<organism evidence="2 3">
    <name type="scientific">Stegodyphus mimosarum</name>
    <name type="common">African social velvet spider</name>
    <dbReference type="NCBI Taxonomy" id="407821"/>
    <lineage>
        <taxon>Eukaryota</taxon>
        <taxon>Metazoa</taxon>
        <taxon>Ecdysozoa</taxon>
        <taxon>Arthropoda</taxon>
        <taxon>Chelicerata</taxon>
        <taxon>Arachnida</taxon>
        <taxon>Araneae</taxon>
        <taxon>Araneomorphae</taxon>
        <taxon>Entelegynae</taxon>
        <taxon>Eresoidea</taxon>
        <taxon>Eresidae</taxon>
        <taxon>Stegodyphus</taxon>
    </lineage>
</organism>
<dbReference type="GO" id="GO:0003677">
    <property type="term" value="F:DNA binding"/>
    <property type="evidence" value="ECO:0007669"/>
    <property type="project" value="InterPro"/>
</dbReference>
<evidence type="ECO:0000259" key="1">
    <source>
        <dbReference type="Pfam" id="PF01498"/>
    </source>
</evidence>
<dbReference type="OrthoDB" id="4843387at2759"/>
<dbReference type="GO" id="GO:0015074">
    <property type="term" value="P:DNA integration"/>
    <property type="evidence" value="ECO:0007669"/>
    <property type="project" value="InterPro"/>
</dbReference>
<feature type="non-terminal residue" evidence="2">
    <location>
        <position position="98"/>
    </location>
</feature>
<dbReference type="Gene3D" id="3.30.420.10">
    <property type="entry name" value="Ribonuclease H-like superfamily/Ribonuclease H"/>
    <property type="match status" value="1"/>
</dbReference>
<dbReference type="EMBL" id="KK116085">
    <property type="protein sequence ID" value="KFM66749.1"/>
    <property type="molecule type" value="Genomic_DNA"/>
</dbReference>
<dbReference type="Pfam" id="PF01498">
    <property type="entry name" value="HTH_Tnp_Tc3_2"/>
    <property type="match status" value="1"/>
</dbReference>
<evidence type="ECO:0000313" key="2">
    <source>
        <dbReference type="EMBL" id="KFM66749.1"/>
    </source>
</evidence>
<feature type="domain" description="Transposase Tc1-like" evidence="1">
    <location>
        <begin position="1"/>
        <end position="67"/>
    </location>
</feature>
<sequence>MIVRQARNAQTVTLSTIQHITATSIPPVVPYTISRHLFDAGLRSQRPFKRLPLTPQNRWSCLEWCRSQSSWVASDWHRTVFSNESRFTLEADDHRVRV</sequence>
<accession>A0A087TNR0</accession>
<dbReference type="AlphaFoldDB" id="A0A087TNR0"/>
<gene>
    <name evidence="2" type="ORF">X975_18441</name>
</gene>